<evidence type="ECO:0000256" key="4">
    <source>
        <dbReference type="ARBA" id="ARBA00022833"/>
    </source>
</evidence>
<protein>
    <submittedName>
        <fullName evidence="9">DNA repair protein RadC</fullName>
    </submittedName>
</protein>
<feature type="compositionally biased region" description="Low complexity" evidence="7">
    <location>
        <begin position="31"/>
        <end position="48"/>
    </location>
</feature>
<dbReference type="AlphaFoldDB" id="A0A934IIB8"/>
<proteinExistence type="inferred from homology"/>
<dbReference type="GO" id="GO:0006508">
    <property type="term" value="P:proteolysis"/>
    <property type="evidence" value="ECO:0007669"/>
    <property type="project" value="UniProtKB-KW"/>
</dbReference>
<feature type="region of interest" description="Disordered" evidence="7">
    <location>
        <begin position="1"/>
        <end position="164"/>
    </location>
</feature>
<evidence type="ECO:0000313" key="10">
    <source>
        <dbReference type="Proteomes" id="UP000609531"/>
    </source>
</evidence>
<accession>A0A934IIB8</accession>
<dbReference type="Gene3D" id="3.40.140.10">
    <property type="entry name" value="Cytidine Deaminase, domain 2"/>
    <property type="match status" value="1"/>
</dbReference>
<dbReference type="PROSITE" id="PS01302">
    <property type="entry name" value="UPF0758"/>
    <property type="match status" value="1"/>
</dbReference>
<name>A0A934IIB8_9HYPH</name>
<keyword evidence="1" id="KW-0645">Protease</keyword>
<feature type="compositionally biased region" description="Low complexity" evidence="7">
    <location>
        <begin position="104"/>
        <end position="122"/>
    </location>
</feature>
<dbReference type="NCBIfam" id="TIGR00608">
    <property type="entry name" value="radc"/>
    <property type="match status" value="1"/>
</dbReference>
<feature type="compositionally biased region" description="Low complexity" evidence="7">
    <location>
        <begin position="1"/>
        <end position="12"/>
    </location>
</feature>
<dbReference type="Proteomes" id="UP000609531">
    <property type="component" value="Unassembled WGS sequence"/>
</dbReference>
<evidence type="ECO:0000256" key="5">
    <source>
        <dbReference type="ARBA" id="ARBA00023049"/>
    </source>
</evidence>
<dbReference type="CDD" id="cd08071">
    <property type="entry name" value="MPN_DUF2466"/>
    <property type="match status" value="1"/>
</dbReference>
<organism evidence="9 10">
    <name type="scientific">Acuticoccus mangrovi</name>
    <dbReference type="NCBI Taxonomy" id="2796142"/>
    <lineage>
        <taxon>Bacteria</taxon>
        <taxon>Pseudomonadati</taxon>
        <taxon>Pseudomonadota</taxon>
        <taxon>Alphaproteobacteria</taxon>
        <taxon>Hyphomicrobiales</taxon>
        <taxon>Amorphaceae</taxon>
        <taxon>Acuticoccus</taxon>
    </lineage>
</organism>
<evidence type="ECO:0000256" key="2">
    <source>
        <dbReference type="ARBA" id="ARBA00022723"/>
    </source>
</evidence>
<comment type="caution">
    <text evidence="9">The sequence shown here is derived from an EMBL/GenBank/DDBJ whole genome shotgun (WGS) entry which is preliminary data.</text>
</comment>
<dbReference type="GO" id="GO:0008237">
    <property type="term" value="F:metallopeptidase activity"/>
    <property type="evidence" value="ECO:0007669"/>
    <property type="project" value="UniProtKB-KW"/>
</dbReference>
<dbReference type="Pfam" id="PF04002">
    <property type="entry name" value="RadC"/>
    <property type="match status" value="1"/>
</dbReference>
<dbReference type="InterPro" id="IPR001405">
    <property type="entry name" value="UPF0758"/>
</dbReference>
<evidence type="ECO:0000259" key="8">
    <source>
        <dbReference type="PROSITE" id="PS50249"/>
    </source>
</evidence>
<gene>
    <name evidence="9" type="primary">radC</name>
    <name evidence="9" type="ORF">JCR33_07545</name>
</gene>
<feature type="domain" description="MPN" evidence="8">
    <location>
        <begin position="254"/>
        <end position="376"/>
    </location>
</feature>
<dbReference type="GO" id="GO:0046872">
    <property type="term" value="F:metal ion binding"/>
    <property type="evidence" value="ECO:0007669"/>
    <property type="project" value="UniProtKB-KW"/>
</dbReference>
<dbReference type="InterPro" id="IPR037518">
    <property type="entry name" value="MPN"/>
</dbReference>
<comment type="similarity">
    <text evidence="6">Belongs to the UPF0758 family.</text>
</comment>
<dbReference type="NCBIfam" id="NF000642">
    <property type="entry name" value="PRK00024.1"/>
    <property type="match status" value="1"/>
</dbReference>
<keyword evidence="3" id="KW-0378">Hydrolase</keyword>
<reference evidence="9" key="1">
    <citation type="submission" date="2020-12" db="EMBL/GenBank/DDBJ databases">
        <title>Bacterial taxonomy.</title>
        <authorList>
            <person name="Pan X."/>
        </authorList>
    </citation>
    <scope>NUCLEOTIDE SEQUENCE</scope>
    <source>
        <strain evidence="9">B2012</strain>
    </source>
</reference>
<evidence type="ECO:0000256" key="6">
    <source>
        <dbReference type="RuleBase" id="RU003797"/>
    </source>
</evidence>
<keyword evidence="5" id="KW-0482">Metalloprotease</keyword>
<dbReference type="PROSITE" id="PS50249">
    <property type="entry name" value="MPN"/>
    <property type="match status" value="1"/>
</dbReference>
<evidence type="ECO:0000313" key="9">
    <source>
        <dbReference type="EMBL" id="MBJ3775531.1"/>
    </source>
</evidence>
<dbReference type="PANTHER" id="PTHR30471">
    <property type="entry name" value="DNA REPAIR PROTEIN RADC"/>
    <property type="match status" value="1"/>
</dbReference>
<dbReference type="EMBL" id="JAEKJA010000005">
    <property type="protein sequence ID" value="MBJ3775531.1"/>
    <property type="molecule type" value="Genomic_DNA"/>
</dbReference>
<dbReference type="InterPro" id="IPR025657">
    <property type="entry name" value="RadC_JAB"/>
</dbReference>
<dbReference type="PANTHER" id="PTHR30471:SF3">
    <property type="entry name" value="UPF0758 PROTEIN YEES-RELATED"/>
    <property type="match status" value="1"/>
</dbReference>
<sequence length="376" mass="39763">MPPAAPATSEAASAERGRSGSKHRGAPCSQAAGTASAGTADAARGSPTHSPPPAASDDPSADHRDAPAPRRTARRRAPQPPAGPLFDPSPGRSHSGRRTHRRTPTSTSAPASTPAPVSTAPPGDAVGEAASPQPALAAEEQGLFGPAPRTRQRPTAKVTDGHRERLRARFDRGETLADYELLELLLFRSVPRRDTKPMAHAMIATFGSFAATLAAPASRLREIEGVGDKVASDFRMVRAAAERFAHAALTTRETLSSTDAVADYYRARLRTAAREEFHVLYLDKKNRFLATECSQTGTVDHTPVYPREVMKRALEHGASAIVLVHNHPSGDPTPSRADVAMTARIIDAGTPLGVTVHDHLIIGGDGYVSLRGEGLI</sequence>
<dbReference type="InterPro" id="IPR020891">
    <property type="entry name" value="UPF0758_CS"/>
</dbReference>
<evidence type="ECO:0000256" key="1">
    <source>
        <dbReference type="ARBA" id="ARBA00022670"/>
    </source>
</evidence>
<evidence type="ECO:0000256" key="3">
    <source>
        <dbReference type="ARBA" id="ARBA00022801"/>
    </source>
</evidence>
<keyword evidence="4" id="KW-0862">Zinc</keyword>
<dbReference type="SUPFAM" id="SSF102712">
    <property type="entry name" value="JAB1/MPN domain"/>
    <property type="match status" value="1"/>
</dbReference>
<feature type="compositionally biased region" description="Basic residues" evidence="7">
    <location>
        <begin position="94"/>
        <end position="103"/>
    </location>
</feature>
<keyword evidence="10" id="KW-1185">Reference proteome</keyword>
<evidence type="ECO:0000256" key="7">
    <source>
        <dbReference type="SAM" id="MobiDB-lite"/>
    </source>
</evidence>
<keyword evidence="2" id="KW-0479">Metal-binding</keyword>